<evidence type="ECO:0000256" key="2">
    <source>
        <dbReference type="ARBA" id="ARBA00023295"/>
    </source>
</evidence>
<accession>M8BIB9</accession>
<keyword evidence="2" id="KW-0326">Glycosidase</keyword>
<dbReference type="PANTHER" id="PTHR31062">
    <property type="entry name" value="XYLOGLUCAN ENDOTRANSGLUCOSYLASE/HYDROLASE PROTEIN 8-RELATED"/>
    <property type="match status" value="1"/>
</dbReference>
<dbReference type="Gene3D" id="2.60.120.200">
    <property type="match status" value="1"/>
</dbReference>
<evidence type="ECO:0000256" key="1">
    <source>
        <dbReference type="ARBA" id="ARBA00022801"/>
    </source>
</evidence>
<dbReference type="InterPro" id="IPR008263">
    <property type="entry name" value="GH16_AS"/>
</dbReference>
<evidence type="ECO:0000313" key="3">
    <source>
        <dbReference type="EnsemblPlants" id="EMT21503"/>
    </source>
</evidence>
<dbReference type="GO" id="GO:0004553">
    <property type="term" value="F:hydrolase activity, hydrolyzing O-glycosyl compounds"/>
    <property type="evidence" value="ECO:0007669"/>
    <property type="project" value="InterPro"/>
</dbReference>
<sequence>MAAAAIVVVCCFAACPVSAGASAGGFYDNFVVKWGTDPDPDRRVARAGGARLVTLTLNNVSGAGFQSRDAFLFGEFTMEMKLVPGDSAGTVTTFYLTSKDPTAAGGGHDEIDFEFLGNVSGEADLMQPNVFAQGVGGREQRSYLWFDPTEDFHNYTILWNPLNIMSLPLSVWSSELEQQLATLAIRETDFLDTLHSNHSKAALKEGLV</sequence>
<dbReference type="AlphaFoldDB" id="M8BIB9"/>
<dbReference type="Pfam" id="PF00722">
    <property type="entry name" value="Glyco_hydro_16"/>
    <property type="match status" value="1"/>
</dbReference>
<dbReference type="EnsemblPlants" id="EMT21503">
    <property type="protein sequence ID" value="EMT21503"/>
    <property type="gene ID" value="F775_30395"/>
</dbReference>
<keyword evidence="1" id="KW-0378">Hydrolase</keyword>
<dbReference type="PROSITE" id="PS01034">
    <property type="entry name" value="GH16_1"/>
    <property type="match status" value="1"/>
</dbReference>
<dbReference type="InterPro" id="IPR000757">
    <property type="entry name" value="Beta-glucanase-like"/>
</dbReference>
<reference evidence="3" key="1">
    <citation type="submission" date="2015-06" db="UniProtKB">
        <authorList>
            <consortium name="EnsemblPlants"/>
        </authorList>
    </citation>
    <scope>IDENTIFICATION</scope>
</reference>
<dbReference type="InterPro" id="IPR044791">
    <property type="entry name" value="Beta-glucanase/XTH"/>
</dbReference>
<organism evidence="3">
    <name type="scientific">Aegilops tauschii</name>
    <name type="common">Tausch's goatgrass</name>
    <name type="synonym">Aegilops squarrosa</name>
    <dbReference type="NCBI Taxonomy" id="37682"/>
    <lineage>
        <taxon>Eukaryota</taxon>
        <taxon>Viridiplantae</taxon>
        <taxon>Streptophyta</taxon>
        <taxon>Embryophyta</taxon>
        <taxon>Tracheophyta</taxon>
        <taxon>Spermatophyta</taxon>
        <taxon>Magnoliopsida</taxon>
        <taxon>Liliopsida</taxon>
        <taxon>Poales</taxon>
        <taxon>Poaceae</taxon>
        <taxon>BOP clade</taxon>
        <taxon>Pooideae</taxon>
        <taxon>Triticodae</taxon>
        <taxon>Triticeae</taxon>
        <taxon>Triticinae</taxon>
        <taxon>Aegilops</taxon>
    </lineage>
</organism>
<dbReference type="SUPFAM" id="SSF49899">
    <property type="entry name" value="Concanavalin A-like lectins/glucanases"/>
    <property type="match status" value="1"/>
</dbReference>
<dbReference type="GO" id="GO:0005975">
    <property type="term" value="P:carbohydrate metabolic process"/>
    <property type="evidence" value="ECO:0007669"/>
    <property type="project" value="InterPro"/>
</dbReference>
<proteinExistence type="predicted"/>
<name>M8BIB9_AEGTA</name>
<protein>
    <submittedName>
        <fullName evidence="3">Putative xyloglucan endotransglucosylase/hydrolase protein 13</fullName>
    </submittedName>
</protein>
<dbReference type="PROSITE" id="PS51762">
    <property type="entry name" value="GH16_2"/>
    <property type="match status" value="1"/>
</dbReference>
<dbReference type="InterPro" id="IPR013320">
    <property type="entry name" value="ConA-like_dom_sf"/>
</dbReference>